<dbReference type="PRINTS" id="PR01099">
    <property type="entry name" value="HYETHTZKNASE"/>
</dbReference>
<evidence type="ECO:0000256" key="12">
    <source>
        <dbReference type="ARBA" id="ARBA00047334"/>
    </source>
</evidence>
<comment type="catalytic activity">
    <reaction evidence="12">
        <text>4-methyl-5-(2-phosphooxyethyl)-thiazole + 4-amino-2-methyl-5-(diphosphooxymethyl)pyrimidine + H(+) = thiamine phosphate + diphosphate</text>
        <dbReference type="Rhea" id="RHEA:22328"/>
        <dbReference type="ChEBI" id="CHEBI:15378"/>
        <dbReference type="ChEBI" id="CHEBI:33019"/>
        <dbReference type="ChEBI" id="CHEBI:37575"/>
        <dbReference type="ChEBI" id="CHEBI:57841"/>
        <dbReference type="ChEBI" id="CHEBI:58296"/>
        <dbReference type="EC" id="2.5.1.3"/>
    </reaction>
</comment>
<evidence type="ECO:0000256" key="11">
    <source>
        <dbReference type="ARBA" id="ARBA00022977"/>
    </source>
</evidence>
<dbReference type="SUPFAM" id="SSF53613">
    <property type="entry name" value="Ribokinase-like"/>
    <property type="match status" value="1"/>
</dbReference>
<evidence type="ECO:0000313" key="17">
    <source>
        <dbReference type="Proteomes" id="UP001447188"/>
    </source>
</evidence>
<comment type="catalytic activity">
    <reaction evidence="1">
        <text>5-(2-hydroxyethyl)-4-methylthiazole + ATP = 4-methyl-5-(2-phosphooxyethyl)-thiazole + ADP + H(+)</text>
        <dbReference type="Rhea" id="RHEA:24212"/>
        <dbReference type="ChEBI" id="CHEBI:15378"/>
        <dbReference type="ChEBI" id="CHEBI:17957"/>
        <dbReference type="ChEBI" id="CHEBI:30616"/>
        <dbReference type="ChEBI" id="CHEBI:58296"/>
        <dbReference type="ChEBI" id="CHEBI:456216"/>
        <dbReference type="EC" id="2.7.1.50"/>
    </reaction>
</comment>
<keyword evidence="9" id="KW-0067">ATP-binding</keyword>
<evidence type="ECO:0000256" key="1">
    <source>
        <dbReference type="ARBA" id="ARBA00001771"/>
    </source>
</evidence>
<evidence type="ECO:0000256" key="7">
    <source>
        <dbReference type="ARBA" id="ARBA00022741"/>
    </source>
</evidence>
<dbReference type="Pfam" id="PF02581">
    <property type="entry name" value="TMP-TENI"/>
    <property type="match status" value="1"/>
</dbReference>
<gene>
    <name evidence="16" type="primary">THI6_2</name>
    <name evidence="16" type="ORF">Q9L58_007740</name>
</gene>
<evidence type="ECO:0000256" key="8">
    <source>
        <dbReference type="ARBA" id="ARBA00022777"/>
    </source>
</evidence>
<keyword evidence="17" id="KW-1185">Reference proteome</keyword>
<dbReference type="InterPro" id="IPR013785">
    <property type="entry name" value="Aldolase_TIM"/>
</dbReference>
<evidence type="ECO:0000256" key="3">
    <source>
        <dbReference type="ARBA" id="ARBA00004868"/>
    </source>
</evidence>
<evidence type="ECO:0000256" key="10">
    <source>
        <dbReference type="ARBA" id="ARBA00022842"/>
    </source>
</evidence>
<dbReference type="CDD" id="cd00564">
    <property type="entry name" value="TMP_TenI"/>
    <property type="match status" value="1"/>
</dbReference>
<dbReference type="Pfam" id="PF02110">
    <property type="entry name" value="HK"/>
    <property type="match status" value="1"/>
</dbReference>
<dbReference type="Gene3D" id="3.20.20.70">
    <property type="entry name" value="Aldolase class I"/>
    <property type="match status" value="1"/>
</dbReference>
<comment type="pathway">
    <text evidence="3">Cofactor biosynthesis; thiamine diphosphate biosynthesis; 4-methyl-5-(2-phosphoethyl)-thiazole from 5-(2-hydroxyethyl)-4-methylthiazole: step 1/1.</text>
</comment>
<dbReference type="InterPro" id="IPR034291">
    <property type="entry name" value="TMP_synthase"/>
</dbReference>
<dbReference type="HAMAP" id="MF_00097">
    <property type="entry name" value="TMP_synthase"/>
    <property type="match status" value="1"/>
</dbReference>
<protein>
    <submittedName>
        <fullName evidence="16">Thiamine biosynthetic bifunctional enzyme</fullName>
    </submittedName>
</protein>
<name>A0ABR3GBM7_9PEZI</name>
<organism evidence="16 17">
    <name type="scientific">Discina gigas</name>
    <dbReference type="NCBI Taxonomy" id="1032678"/>
    <lineage>
        <taxon>Eukaryota</taxon>
        <taxon>Fungi</taxon>
        <taxon>Dikarya</taxon>
        <taxon>Ascomycota</taxon>
        <taxon>Pezizomycotina</taxon>
        <taxon>Pezizomycetes</taxon>
        <taxon>Pezizales</taxon>
        <taxon>Discinaceae</taxon>
        <taxon>Discina</taxon>
    </lineage>
</organism>
<dbReference type="PANTHER" id="PTHR20857">
    <property type="entry name" value="THIAMINE-PHOSPHATE PYROPHOSPHORYLASE"/>
    <property type="match status" value="1"/>
</dbReference>
<keyword evidence="5" id="KW-0808">Transferase</keyword>
<dbReference type="InterPro" id="IPR029056">
    <property type="entry name" value="Ribokinase-like"/>
</dbReference>
<evidence type="ECO:0000256" key="2">
    <source>
        <dbReference type="ARBA" id="ARBA00001946"/>
    </source>
</evidence>
<evidence type="ECO:0000313" key="16">
    <source>
        <dbReference type="EMBL" id="KAL0633367.1"/>
    </source>
</evidence>
<evidence type="ECO:0000256" key="4">
    <source>
        <dbReference type="ARBA" id="ARBA00005165"/>
    </source>
</evidence>
<evidence type="ECO:0000256" key="9">
    <source>
        <dbReference type="ARBA" id="ARBA00022840"/>
    </source>
</evidence>
<dbReference type="Proteomes" id="UP001447188">
    <property type="component" value="Unassembled WGS sequence"/>
</dbReference>
<keyword evidence="7" id="KW-0547">Nucleotide-binding</keyword>
<comment type="catalytic activity">
    <reaction evidence="14">
        <text>2-[(2R,5Z)-2-carboxy-4-methylthiazol-5(2H)-ylidene]ethyl phosphate + 4-amino-2-methyl-5-(diphosphooxymethyl)pyrimidine + 2 H(+) = thiamine phosphate + CO2 + diphosphate</text>
        <dbReference type="Rhea" id="RHEA:47844"/>
        <dbReference type="ChEBI" id="CHEBI:15378"/>
        <dbReference type="ChEBI" id="CHEBI:16526"/>
        <dbReference type="ChEBI" id="CHEBI:33019"/>
        <dbReference type="ChEBI" id="CHEBI:37575"/>
        <dbReference type="ChEBI" id="CHEBI:57841"/>
        <dbReference type="ChEBI" id="CHEBI:62899"/>
        <dbReference type="EC" id="2.5.1.3"/>
    </reaction>
</comment>
<sequence>MAPPRLDLSLYLVTDSSLLPLGRSLADHVRASIKGGVTIVQLREKTLGTAAFIKLGKEIHAITKELGVPLLINDRVDVAKVVGCEGVHIGWDDIDYESARSLLGPDAIIGLSVSNHDQLVLALKANPTYLGLGPVYATTTKPDAGALLGDLGVCSLLEKVPEHIPTVAIGGINLVNLQSMFLKIGLQDPRTRSRKPKLLDGIAIVSAIITSMEPEKTCREFKGLISSSRAESTWDRSVAKLIPLLLPSLQRVRTCPPLIHHITNHVSSSLSANVTLAVGASPIMSDNPAEFQDLAALNNGIVALVLNMGTFSDESPFMLALDAHGLMNPVVFDPVGCGATTARRKFAEAIMYTGCCNVIKGNEGEILSIAGEKVVMRGVDGAGQDGGKHRERELAEICSKLAKNEGRPDFDPCKKPKLTRR</sequence>
<comment type="cofactor">
    <cofactor evidence="2">
        <name>Mg(2+)</name>
        <dbReference type="ChEBI" id="CHEBI:18420"/>
    </cofactor>
</comment>
<dbReference type="NCBIfam" id="TIGR00693">
    <property type="entry name" value="thiE"/>
    <property type="match status" value="1"/>
</dbReference>
<keyword evidence="8" id="KW-0418">Kinase</keyword>
<evidence type="ECO:0000259" key="15">
    <source>
        <dbReference type="Pfam" id="PF02581"/>
    </source>
</evidence>
<accession>A0ABR3GBM7</accession>
<keyword evidence="10" id="KW-0460">Magnesium</keyword>
<dbReference type="InterPro" id="IPR036206">
    <property type="entry name" value="ThiamineP_synth_sf"/>
</dbReference>
<evidence type="ECO:0000256" key="6">
    <source>
        <dbReference type="ARBA" id="ARBA00022723"/>
    </source>
</evidence>
<reference evidence="16 17" key="1">
    <citation type="submission" date="2024-02" db="EMBL/GenBank/DDBJ databases">
        <title>Discinaceae phylogenomics.</title>
        <authorList>
            <person name="Dirks A.C."/>
            <person name="James T.Y."/>
        </authorList>
    </citation>
    <scope>NUCLEOTIDE SEQUENCE [LARGE SCALE GENOMIC DNA]</scope>
    <source>
        <strain evidence="16 17">ACD0624</strain>
    </source>
</reference>
<keyword evidence="11" id="KW-0784">Thiamine biosynthesis</keyword>
<keyword evidence="6" id="KW-0479">Metal-binding</keyword>
<comment type="pathway">
    <text evidence="4">Cofactor biosynthesis; thiamine diphosphate biosynthesis; thiamine phosphate from 4-amino-2-methyl-5-diphosphomethylpyrimidine and 4-methyl-5-(2-phosphoethyl)-thiazole: step 1/1.</text>
</comment>
<dbReference type="InterPro" id="IPR022998">
    <property type="entry name" value="ThiamineP_synth_TenI"/>
</dbReference>
<dbReference type="SUPFAM" id="SSF51391">
    <property type="entry name" value="Thiamin phosphate synthase"/>
    <property type="match status" value="1"/>
</dbReference>
<comment type="caution">
    <text evidence="16">The sequence shown here is derived from an EMBL/GenBank/DDBJ whole genome shotgun (WGS) entry which is preliminary data.</text>
</comment>
<comment type="catalytic activity">
    <reaction evidence="13">
        <text>2-(2-carboxy-4-methylthiazol-5-yl)ethyl phosphate + 4-amino-2-methyl-5-(diphosphooxymethyl)pyrimidine + 2 H(+) = thiamine phosphate + CO2 + diphosphate</text>
        <dbReference type="Rhea" id="RHEA:47848"/>
        <dbReference type="ChEBI" id="CHEBI:15378"/>
        <dbReference type="ChEBI" id="CHEBI:16526"/>
        <dbReference type="ChEBI" id="CHEBI:33019"/>
        <dbReference type="ChEBI" id="CHEBI:37575"/>
        <dbReference type="ChEBI" id="CHEBI:57841"/>
        <dbReference type="ChEBI" id="CHEBI:62890"/>
        <dbReference type="EC" id="2.5.1.3"/>
    </reaction>
</comment>
<dbReference type="PANTHER" id="PTHR20857:SF23">
    <property type="entry name" value="THIAMINE BIOSYNTHETIC BIFUNCTIONAL ENZYME"/>
    <property type="match status" value="1"/>
</dbReference>
<dbReference type="EMBL" id="JBBBZM010000128">
    <property type="protein sequence ID" value="KAL0633367.1"/>
    <property type="molecule type" value="Genomic_DNA"/>
</dbReference>
<evidence type="ECO:0000256" key="5">
    <source>
        <dbReference type="ARBA" id="ARBA00022679"/>
    </source>
</evidence>
<evidence type="ECO:0000256" key="13">
    <source>
        <dbReference type="ARBA" id="ARBA00047851"/>
    </source>
</evidence>
<feature type="domain" description="Thiamine phosphate synthase/TenI" evidence="15">
    <location>
        <begin position="10"/>
        <end position="181"/>
    </location>
</feature>
<evidence type="ECO:0000256" key="14">
    <source>
        <dbReference type="ARBA" id="ARBA00047883"/>
    </source>
</evidence>
<dbReference type="Gene3D" id="3.40.1190.20">
    <property type="match status" value="1"/>
</dbReference>
<dbReference type="InterPro" id="IPR000417">
    <property type="entry name" value="Hyethyz_kinase"/>
</dbReference>
<proteinExistence type="inferred from homology"/>